<evidence type="ECO:0000313" key="2">
    <source>
        <dbReference type="EMBL" id="KTF06317.1"/>
    </source>
</evidence>
<dbReference type="AlphaFoldDB" id="A0A1B6NU94"/>
<keyword evidence="2" id="KW-0413">Isomerase</keyword>
<reference evidence="2" key="1">
    <citation type="submission" date="2013-11" db="EMBL/GenBank/DDBJ databases">
        <title>Microbial diversity, functional groups and degradation webs in Northern and Southern Mediterranean and Red Sea marine crude oil polluted sites.</title>
        <authorList>
            <person name="Daffonchio D."/>
            <person name="Mapelli F."/>
            <person name="Ferrer M."/>
            <person name="Richter M."/>
            <person name="Cherif A."/>
            <person name="Malkawi H.I."/>
            <person name="Yakimov M.M."/>
            <person name="Abdel-Fattah Y.R."/>
            <person name="Blaghen M."/>
            <person name="Golyshin P.N."/>
            <person name="Kalogerakis N."/>
            <person name="Boon N."/>
            <person name="Magagnini M."/>
            <person name="Fava F."/>
        </authorList>
    </citation>
    <scope>NUCLEOTIDE SEQUENCE</scope>
</reference>
<dbReference type="GO" id="GO:0016853">
    <property type="term" value="F:isomerase activity"/>
    <property type="evidence" value="ECO:0007669"/>
    <property type="project" value="UniProtKB-KW"/>
</dbReference>
<feature type="domain" description="Toprim" evidence="1">
    <location>
        <begin position="1"/>
        <end position="30"/>
    </location>
</feature>
<dbReference type="InterPro" id="IPR023405">
    <property type="entry name" value="Topo_IA_core_domain"/>
</dbReference>
<sequence>MLQGKEKVVNELKKLAKDADTIYLATDLDR</sequence>
<organism evidence="2">
    <name type="scientific">marine sediment metagenome</name>
    <dbReference type="NCBI Taxonomy" id="412755"/>
    <lineage>
        <taxon>unclassified sequences</taxon>
        <taxon>metagenomes</taxon>
        <taxon>ecological metagenomes</taxon>
    </lineage>
</organism>
<protein>
    <submittedName>
        <fullName evidence="2">DNA topoisomerase I</fullName>
    </submittedName>
</protein>
<accession>A0A1B6NU94</accession>
<evidence type="ECO:0000259" key="1">
    <source>
        <dbReference type="PROSITE" id="PS50880"/>
    </source>
</evidence>
<dbReference type="PROSITE" id="PS50880">
    <property type="entry name" value="TOPRIM"/>
    <property type="match status" value="1"/>
</dbReference>
<name>A0A1B6NU94_9ZZZZ</name>
<gene>
    <name evidence="2" type="ORF">MGSAQ_002188</name>
</gene>
<dbReference type="Pfam" id="PF01751">
    <property type="entry name" value="Toprim"/>
    <property type="match status" value="1"/>
</dbReference>
<feature type="non-terminal residue" evidence="2">
    <location>
        <position position="30"/>
    </location>
</feature>
<proteinExistence type="predicted"/>
<dbReference type="Gene3D" id="3.40.50.140">
    <property type="match status" value="1"/>
</dbReference>
<dbReference type="EMBL" id="AYSL01001232">
    <property type="protein sequence ID" value="KTF06317.1"/>
    <property type="molecule type" value="Genomic_DNA"/>
</dbReference>
<dbReference type="SUPFAM" id="SSF56712">
    <property type="entry name" value="Prokaryotic type I DNA topoisomerase"/>
    <property type="match status" value="1"/>
</dbReference>
<dbReference type="InterPro" id="IPR006171">
    <property type="entry name" value="TOPRIM_dom"/>
</dbReference>
<comment type="caution">
    <text evidence="2">The sequence shown here is derived from an EMBL/GenBank/DDBJ whole genome shotgun (WGS) entry which is preliminary data.</text>
</comment>